<dbReference type="SMART" id="SM00028">
    <property type="entry name" value="TPR"/>
    <property type="match status" value="4"/>
</dbReference>
<dbReference type="PANTHER" id="PTHR23082:SF0">
    <property type="entry name" value="GENERAL TRANSCRIPTION FACTOR 3C POLYPEPTIDE 3"/>
    <property type="match status" value="1"/>
</dbReference>
<evidence type="ECO:0000313" key="4">
    <source>
        <dbReference type="Proteomes" id="UP000070544"/>
    </source>
</evidence>
<dbReference type="OMA" id="SSPNMKF"/>
<keyword evidence="1" id="KW-0802">TPR repeat</keyword>
<name>A0A139AYF2_GONPJ</name>
<reference evidence="3 4" key="1">
    <citation type="journal article" date="2015" name="Genome Biol. Evol.">
        <title>Phylogenomic analyses indicate that early fungi evolved digesting cell walls of algal ancestors of land plants.</title>
        <authorList>
            <person name="Chang Y."/>
            <person name="Wang S."/>
            <person name="Sekimoto S."/>
            <person name="Aerts A.L."/>
            <person name="Choi C."/>
            <person name="Clum A."/>
            <person name="LaButti K.M."/>
            <person name="Lindquist E.A."/>
            <person name="Yee Ngan C."/>
            <person name="Ohm R.A."/>
            <person name="Salamov A.A."/>
            <person name="Grigoriev I.V."/>
            <person name="Spatafora J.W."/>
            <person name="Berbee M.L."/>
        </authorList>
    </citation>
    <scope>NUCLEOTIDE SEQUENCE [LARGE SCALE GENOMIC DNA]</scope>
    <source>
        <strain evidence="3 4">JEL478</strain>
    </source>
</reference>
<dbReference type="Proteomes" id="UP000070544">
    <property type="component" value="Unassembled WGS sequence"/>
</dbReference>
<dbReference type="EMBL" id="KQ965732">
    <property type="protein sequence ID" value="KXS21759.1"/>
    <property type="molecule type" value="Genomic_DNA"/>
</dbReference>
<gene>
    <name evidence="3" type="ORF">M427DRAFT_51139</name>
</gene>
<dbReference type="AlphaFoldDB" id="A0A139AYF2"/>
<feature type="region of interest" description="Disordered" evidence="2">
    <location>
        <begin position="162"/>
        <end position="203"/>
    </location>
</feature>
<dbReference type="SUPFAM" id="SSF48452">
    <property type="entry name" value="TPR-like"/>
    <property type="match status" value="3"/>
</dbReference>
<dbReference type="PROSITE" id="PS50005">
    <property type="entry name" value="TPR"/>
    <property type="match status" value="1"/>
</dbReference>
<dbReference type="Pfam" id="PF13181">
    <property type="entry name" value="TPR_8"/>
    <property type="match status" value="2"/>
</dbReference>
<feature type="region of interest" description="Disordered" evidence="2">
    <location>
        <begin position="237"/>
        <end position="266"/>
    </location>
</feature>
<feature type="compositionally biased region" description="Gly residues" evidence="2">
    <location>
        <begin position="166"/>
        <end position="175"/>
    </location>
</feature>
<evidence type="ECO:0000256" key="2">
    <source>
        <dbReference type="SAM" id="MobiDB-lite"/>
    </source>
</evidence>
<dbReference type="InterPro" id="IPR019734">
    <property type="entry name" value="TPR_rpt"/>
</dbReference>
<sequence length="1166" mass="129205">MSQLPFHTFEYVEDEDGDNTTDHAMGMEGVQNMAHMEATAGHPAPFHQLQAVQTSNNGLSSQMAMGQLGGFAVGPSGTAFHSQYQTGSFLVSQGSYGFGGLAAGFDGLAGYGGHLAGGGAAGQADFDNGRDADLDAEDLEAAELDDDEAAEENEEALGDQYQSMAGGAGSSGVGGHPDVKVATVSNDVDNEGGDENDDEDEPIPQFLAGYLSTATNILHTTPDALLNLLRPRQASQSLAGFSRRGPPASLSIRPATGTSSAGAPEQLDDMTGLEAVFLVREDGFAGRRQARRLLKERKRRRARKTGKYIAPARELPARLKNLFGEATLDWMTGNPTRAISKLLEIIAAEPSSSETWHLLAEITEEQGRQEEAANHWICAGITGDDEAWKHGGDLSRSLGKLDEAVFCYTKAVRLSRSETEALRKRAEIYKEKGEIKKEISTLNLLLRRDPSNSLALRTLAEASLRSPQPARCLAHFDAAFQLDFEDERVGVLFADPLDHMREDMTRFRARRVGYEELDALAGVYIAVGEYEKCLEVMKRVVRVIQGRMDESEWWDADGRGDYDMEFNEGAYAAPGTEGRIRQLTLALRVRFGVCRLMLDDGELAKHHFAHLYSVPRTAEMVPLYLSVADGYISKRLYATAVAILERLGEGPDIGVEVWRRCARCTIEMNELKRTVGYLNAVLCDHPDDTESKVQLVECYHELGKADVAMKLLTELQIAEEKARAARLAAGETQSRQKPDRARNRPVGPGEAASGIQSGRGNRGDDEVPSANELRLELENREKIKICLNVWNRAEAERIEKGFVSTALLNEFTKAARPLVQRFHGSKDLYPYDRRPPIISADGKIVKGGQTRESLASLSKRVGKKIDRSTQLDDMSYVDFQGLTLKDWYELCVRYAIILARRQQFDIAQATLETTANAVVFAYNRECAWKLHMHMLSVALLSTNTSKISEVCRWISNERQVHGDAFRLYSAMMSSGTESISVYNNHPNHKYIQRQINEDKKMLLQNDVDPVLLCLNGHIFLAGRTYKNAIPAYLRAYEACPVDPLINLTLGIAFLGKALTRQTENRHLQITQGLAFIFRYYDLRRGNAEACYNVARAFHQIGLLHLAIPYYERCLNVHRLPQRDSAGAALPYSPDLTKEVAYNLTRLYMRTGSRAMAAAVASRFLVV</sequence>
<evidence type="ECO:0000256" key="1">
    <source>
        <dbReference type="PROSITE-ProRule" id="PRU00339"/>
    </source>
</evidence>
<dbReference type="GO" id="GO:0006383">
    <property type="term" value="P:transcription by RNA polymerase III"/>
    <property type="evidence" value="ECO:0007669"/>
    <property type="project" value="InterPro"/>
</dbReference>
<proteinExistence type="predicted"/>
<evidence type="ECO:0000313" key="3">
    <source>
        <dbReference type="EMBL" id="KXS21759.1"/>
    </source>
</evidence>
<dbReference type="GO" id="GO:0000127">
    <property type="term" value="C:transcription factor TFIIIC complex"/>
    <property type="evidence" value="ECO:0007669"/>
    <property type="project" value="TreeGrafter"/>
</dbReference>
<feature type="region of interest" description="Disordered" evidence="2">
    <location>
        <begin position="726"/>
        <end position="768"/>
    </location>
</feature>
<organism evidence="3 4">
    <name type="scientific">Gonapodya prolifera (strain JEL478)</name>
    <name type="common">Monoblepharis prolifera</name>
    <dbReference type="NCBI Taxonomy" id="1344416"/>
    <lineage>
        <taxon>Eukaryota</taxon>
        <taxon>Fungi</taxon>
        <taxon>Fungi incertae sedis</taxon>
        <taxon>Chytridiomycota</taxon>
        <taxon>Chytridiomycota incertae sedis</taxon>
        <taxon>Monoblepharidomycetes</taxon>
        <taxon>Monoblepharidales</taxon>
        <taxon>Gonapodyaceae</taxon>
        <taxon>Gonapodya</taxon>
    </lineage>
</organism>
<dbReference type="Gene3D" id="1.25.40.10">
    <property type="entry name" value="Tetratricopeptide repeat domain"/>
    <property type="match status" value="3"/>
</dbReference>
<feature type="repeat" description="TPR" evidence="1">
    <location>
        <begin position="385"/>
        <end position="418"/>
    </location>
</feature>
<protein>
    <submittedName>
        <fullName evidence="3">TPR-like protein</fullName>
    </submittedName>
</protein>
<accession>A0A139AYF2</accession>
<dbReference type="OrthoDB" id="9991317at2759"/>
<dbReference type="STRING" id="1344416.A0A139AYF2"/>
<dbReference type="PANTHER" id="PTHR23082">
    <property type="entry name" value="TRANSCRIPTION INITIATION FACTOR IIIC TFIIIC , POLYPEPTIDE 3-RELATED"/>
    <property type="match status" value="1"/>
</dbReference>
<dbReference type="InterPro" id="IPR039340">
    <property type="entry name" value="Tfc4/TFIIIC-102/Sfc4"/>
</dbReference>
<keyword evidence="4" id="KW-1185">Reference proteome</keyword>
<dbReference type="InterPro" id="IPR011990">
    <property type="entry name" value="TPR-like_helical_dom_sf"/>
</dbReference>
<feature type="compositionally biased region" description="Acidic residues" evidence="2">
    <location>
        <begin position="188"/>
        <end position="202"/>
    </location>
</feature>